<keyword evidence="3" id="KW-1185">Reference proteome</keyword>
<dbReference type="AlphaFoldDB" id="A0A8X7V721"/>
<reference evidence="2 3" key="1">
    <citation type="submission" date="2020-02" db="EMBL/GenBank/DDBJ databases">
        <authorList>
            <person name="Ma Q."/>
            <person name="Huang Y."/>
            <person name="Song X."/>
            <person name="Pei D."/>
        </authorList>
    </citation>
    <scope>NUCLEOTIDE SEQUENCE [LARGE SCALE GENOMIC DNA]</scope>
    <source>
        <strain evidence="2">Sxm20200214</strain>
        <tissue evidence="2">Leaf</tissue>
    </source>
</reference>
<evidence type="ECO:0000313" key="3">
    <source>
        <dbReference type="Proteomes" id="UP000886595"/>
    </source>
</evidence>
<feature type="compositionally biased region" description="Basic and acidic residues" evidence="1">
    <location>
        <begin position="1"/>
        <end position="24"/>
    </location>
</feature>
<evidence type="ECO:0000256" key="1">
    <source>
        <dbReference type="SAM" id="MobiDB-lite"/>
    </source>
</evidence>
<proteinExistence type="predicted"/>
<feature type="region of interest" description="Disordered" evidence="1">
    <location>
        <begin position="1"/>
        <end position="34"/>
    </location>
</feature>
<evidence type="ECO:0000313" key="2">
    <source>
        <dbReference type="EMBL" id="KAG2304532.1"/>
    </source>
</evidence>
<dbReference type="Proteomes" id="UP000886595">
    <property type="component" value="Unassembled WGS sequence"/>
</dbReference>
<accession>A0A8X7V721</accession>
<sequence>MTSVKDLGKRTGGEPEEARSKDGEEFSQWDSEATQRKHGAILQILVDGRKEGHSSSTNVGVRRDLSIIITSRLDP</sequence>
<gene>
    <name evidence="2" type="ORF">Bca52824_033183</name>
</gene>
<comment type="caution">
    <text evidence="2">The sequence shown here is derived from an EMBL/GenBank/DDBJ whole genome shotgun (WGS) entry which is preliminary data.</text>
</comment>
<name>A0A8X7V721_BRACI</name>
<organism evidence="2 3">
    <name type="scientific">Brassica carinata</name>
    <name type="common">Ethiopian mustard</name>
    <name type="synonym">Abyssinian cabbage</name>
    <dbReference type="NCBI Taxonomy" id="52824"/>
    <lineage>
        <taxon>Eukaryota</taxon>
        <taxon>Viridiplantae</taxon>
        <taxon>Streptophyta</taxon>
        <taxon>Embryophyta</taxon>
        <taxon>Tracheophyta</taxon>
        <taxon>Spermatophyta</taxon>
        <taxon>Magnoliopsida</taxon>
        <taxon>eudicotyledons</taxon>
        <taxon>Gunneridae</taxon>
        <taxon>Pentapetalae</taxon>
        <taxon>rosids</taxon>
        <taxon>malvids</taxon>
        <taxon>Brassicales</taxon>
        <taxon>Brassicaceae</taxon>
        <taxon>Brassiceae</taxon>
        <taxon>Brassica</taxon>
    </lineage>
</organism>
<dbReference type="OrthoDB" id="72851at2759"/>
<protein>
    <submittedName>
        <fullName evidence="2">Uncharacterized protein</fullName>
    </submittedName>
</protein>
<dbReference type="EMBL" id="JAAMPC010000007">
    <property type="protein sequence ID" value="KAG2304532.1"/>
    <property type="molecule type" value="Genomic_DNA"/>
</dbReference>